<gene>
    <name evidence="2" type="ORF">VTK73DRAFT_5917</name>
</gene>
<comment type="caution">
    <text evidence="2">The sequence shown here is derived from an EMBL/GenBank/DDBJ whole genome shotgun (WGS) entry which is preliminary data.</text>
</comment>
<proteinExistence type="predicted"/>
<organism evidence="2 3">
    <name type="scientific">Phialemonium thermophilum</name>
    <dbReference type="NCBI Taxonomy" id="223376"/>
    <lineage>
        <taxon>Eukaryota</taxon>
        <taxon>Fungi</taxon>
        <taxon>Dikarya</taxon>
        <taxon>Ascomycota</taxon>
        <taxon>Pezizomycotina</taxon>
        <taxon>Sordariomycetes</taxon>
        <taxon>Sordariomycetidae</taxon>
        <taxon>Cephalothecales</taxon>
        <taxon>Cephalothecaceae</taxon>
        <taxon>Phialemonium</taxon>
    </lineage>
</organism>
<protein>
    <submittedName>
        <fullName evidence="2">Uncharacterized protein</fullName>
    </submittedName>
</protein>
<name>A0ABR3V1C2_9PEZI</name>
<accession>A0ABR3V1C2</accession>
<dbReference type="EMBL" id="JAZHXJ010003310">
    <property type="protein sequence ID" value="KAL1835256.1"/>
    <property type="molecule type" value="Genomic_DNA"/>
</dbReference>
<evidence type="ECO:0000256" key="1">
    <source>
        <dbReference type="SAM" id="MobiDB-lite"/>
    </source>
</evidence>
<sequence length="209" mass="23040">MPLGTNHLRRKIDPQATGPCAPLRKGGPTISHSQLLSVEEWGSFASEPECPHAVFLSPGTRSRSLACQHARRGNGRRKRSPEPVDMVTVVVRWHRSVDGIALEFLYGSFFAPPPSPPTPHLARLFPLPAPHTPFFVPYPPHHSRPITLVLSLSCHSRPITLIPSLSSLEICSHLILGTNLAFASRHGNASQHLVSRFPVTFTRTRCHLS</sequence>
<evidence type="ECO:0000313" key="3">
    <source>
        <dbReference type="Proteomes" id="UP001586593"/>
    </source>
</evidence>
<keyword evidence="3" id="KW-1185">Reference proteome</keyword>
<feature type="region of interest" description="Disordered" evidence="1">
    <location>
        <begin position="1"/>
        <end position="28"/>
    </location>
</feature>
<evidence type="ECO:0000313" key="2">
    <source>
        <dbReference type="EMBL" id="KAL1835256.1"/>
    </source>
</evidence>
<dbReference type="Proteomes" id="UP001586593">
    <property type="component" value="Unassembled WGS sequence"/>
</dbReference>
<reference evidence="2 3" key="1">
    <citation type="journal article" date="2024" name="Commun. Biol.">
        <title>Comparative genomic analysis of thermophilic fungi reveals convergent evolutionary adaptations and gene losses.</title>
        <authorList>
            <person name="Steindorff A.S."/>
            <person name="Aguilar-Pontes M.V."/>
            <person name="Robinson A.J."/>
            <person name="Andreopoulos B."/>
            <person name="LaButti K."/>
            <person name="Kuo A."/>
            <person name="Mondo S."/>
            <person name="Riley R."/>
            <person name="Otillar R."/>
            <person name="Haridas S."/>
            <person name="Lipzen A."/>
            <person name="Grimwood J."/>
            <person name="Schmutz J."/>
            <person name="Clum A."/>
            <person name="Reid I.D."/>
            <person name="Moisan M.C."/>
            <person name="Butler G."/>
            <person name="Nguyen T.T.M."/>
            <person name="Dewar K."/>
            <person name="Conant G."/>
            <person name="Drula E."/>
            <person name="Henrissat B."/>
            <person name="Hansel C."/>
            <person name="Singer S."/>
            <person name="Hutchinson M.I."/>
            <person name="de Vries R.P."/>
            <person name="Natvig D.O."/>
            <person name="Powell A.J."/>
            <person name="Tsang A."/>
            <person name="Grigoriev I.V."/>
        </authorList>
    </citation>
    <scope>NUCLEOTIDE SEQUENCE [LARGE SCALE GENOMIC DNA]</scope>
    <source>
        <strain evidence="2 3">ATCC 24622</strain>
    </source>
</reference>